<evidence type="ECO:0000313" key="1">
    <source>
        <dbReference type="EMBL" id="KAK3936565.1"/>
    </source>
</evidence>
<organism evidence="1 2">
    <name type="scientific">Diplogelasinospora grovesii</name>
    <dbReference type="NCBI Taxonomy" id="303347"/>
    <lineage>
        <taxon>Eukaryota</taxon>
        <taxon>Fungi</taxon>
        <taxon>Dikarya</taxon>
        <taxon>Ascomycota</taxon>
        <taxon>Pezizomycotina</taxon>
        <taxon>Sordariomycetes</taxon>
        <taxon>Sordariomycetidae</taxon>
        <taxon>Sordariales</taxon>
        <taxon>Diplogelasinosporaceae</taxon>
        <taxon>Diplogelasinospora</taxon>
    </lineage>
</organism>
<dbReference type="EMBL" id="MU853879">
    <property type="protein sequence ID" value="KAK3936565.1"/>
    <property type="molecule type" value="Genomic_DNA"/>
</dbReference>
<gene>
    <name evidence="1" type="ORF">QBC46DRAFT_25948</name>
</gene>
<keyword evidence="2" id="KW-1185">Reference proteome</keyword>
<comment type="caution">
    <text evidence="1">The sequence shown here is derived from an EMBL/GenBank/DDBJ whole genome shotgun (WGS) entry which is preliminary data.</text>
</comment>
<protein>
    <submittedName>
        <fullName evidence="1">Uncharacterized protein</fullName>
    </submittedName>
</protein>
<evidence type="ECO:0000313" key="2">
    <source>
        <dbReference type="Proteomes" id="UP001303473"/>
    </source>
</evidence>
<name>A0AAN6MZU7_9PEZI</name>
<dbReference type="Proteomes" id="UP001303473">
    <property type="component" value="Unassembled WGS sequence"/>
</dbReference>
<accession>A0AAN6MZU7</accession>
<sequence>MRTPCLACARRVFATPAGVLHSRALDRFSCRMTSGFGRLRSPTGPETPRSPPRYCVLFGARDPFTIAQPKASLSISVQPAELSRSAPCSRSVEQTAAEISYDLPSGISTRHEISPREALTLPQRGYGSAVSHSLSKARPRVARTYSRPPSTAMCFSLSEQQLAATRIAIPDLLPLRRHVTCQCDSIIFRLLIGYSVLHSIL</sequence>
<proteinExistence type="predicted"/>
<reference evidence="2" key="1">
    <citation type="journal article" date="2023" name="Mol. Phylogenet. Evol.">
        <title>Genome-scale phylogeny and comparative genomics of the fungal order Sordariales.</title>
        <authorList>
            <person name="Hensen N."/>
            <person name="Bonometti L."/>
            <person name="Westerberg I."/>
            <person name="Brannstrom I.O."/>
            <person name="Guillou S."/>
            <person name="Cros-Aarteil S."/>
            <person name="Calhoun S."/>
            <person name="Haridas S."/>
            <person name="Kuo A."/>
            <person name="Mondo S."/>
            <person name="Pangilinan J."/>
            <person name="Riley R."/>
            <person name="LaButti K."/>
            <person name="Andreopoulos B."/>
            <person name="Lipzen A."/>
            <person name="Chen C."/>
            <person name="Yan M."/>
            <person name="Daum C."/>
            <person name="Ng V."/>
            <person name="Clum A."/>
            <person name="Steindorff A."/>
            <person name="Ohm R.A."/>
            <person name="Martin F."/>
            <person name="Silar P."/>
            <person name="Natvig D.O."/>
            <person name="Lalanne C."/>
            <person name="Gautier V."/>
            <person name="Ament-Velasquez S.L."/>
            <person name="Kruys A."/>
            <person name="Hutchinson M.I."/>
            <person name="Powell A.J."/>
            <person name="Barry K."/>
            <person name="Miller A.N."/>
            <person name="Grigoriev I.V."/>
            <person name="Debuchy R."/>
            <person name="Gladieux P."/>
            <person name="Hiltunen Thoren M."/>
            <person name="Johannesson H."/>
        </authorList>
    </citation>
    <scope>NUCLEOTIDE SEQUENCE [LARGE SCALE GENOMIC DNA]</scope>
    <source>
        <strain evidence="2">CBS 340.73</strain>
    </source>
</reference>
<dbReference type="AlphaFoldDB" id="A0AAN6MZU7"/>